<protein>
    <submittedName>
        <fullName evidence="1">Uncharacterized protein</fullName>
    </submittedName>
</protein>
<reference evidence="1 2" key="1">
    <citation type="submission" date="2018-06" db="EMBL/GenBank/DDBJ databases">
        <title>Genomic Encyclopedia of Archaeal and Bacterial Type Strains, Phase II (KMG-II): from individual species to whole genera.</title>
        <authorList>
            <person name="Goeker M."/>
        </authorList>
    </citation>
    <scope>NUCLEOTIDE SEQUENCE [LARGE SCALE GENOMIC DNA]</scope>
    <source>
        <strain evidence="1 2">DSM 22686</strain>
    </source>
</reference>
<dbReference type="Proteomes" id="UP000249115">
    <property type="component" value="Unassembled WGS sequence"/>
</dbReference>
<dbReference type="AlphaFoldDB" id="A0A2W7QLU5"/>
<evidence type="ECO:0000313" key="2">
    <source>
        <dbReference type="Proteomes" id="UP000249115"/>
    </source>
</evidence>
<comment type="caution">
    <text evidence="1">The sequence shown here is derived from an EMBL/GenBank/DDBJ whole genome shotgun (WGS) entry which is preliminary data.</text>
</comment>
<gene>
    <name evidence="1" type="ORF">LV84_04289</name>
</gene>
<organism evidence="1 2">
    <name type="scientific">Algoriphagus ratkowskyi</name>
    <dbReference type="NCBI Taxonomy" id="57028"/>
    <lineage>
        <taxon>Bacteria</taxon>
        <taxon>Pseudomonadati</taxon>
        <taxon>Bacteroidota</taxon>
        <taxon>Cytophagia</taxon>
        <taxon>Cytophagales</taxon>
        <taxon>Cyclobacteriaceae</taxon>
        <taxon>Algoriphagus</taxon>
    </lineage>
</organism>
<proteinExistence type="predicted"/>
<name>A0A2W7QLU5_9BACT</name>
<sequence length="71" mass="7745">HDCTASDTGSEAAGSTLKGLLVFKPVVFVPSTLLTTDPLLDSLLLDEFNTGNFVWEPIIEIDNIHGQNRLF</sequence>
<accession>A0A2W7QLU5</accession>
<feature type="non-terminal residue" evidence="1">
    <location>
        <position position="1"/>
    </location>
</feature>
<dbReference type="EMBL" id="QKZU01000034">
    <property type="protein sequence ID" value="PZX49101.1"/>
    <property type="molecule type" value="Genomic_DNA"/>
</dbReference>
<evidence type="ECO:0000313" key="1">
    <source>
        <dbReference type="EMBL" id="PZX49101.1"/>
    </source>
</evidence>